<accession>A0A0E9PS64</accession>
<proteinExistence type="predicted"/>
<name>A0A0E9PS64_ANGAN</name>
<evidence type="ECO:0000313" key="1">
    <source>
        <dbReference type="EMBL" id="JAH07324.1"/>
    </source>
</evidence>
<sequence length="25" mass="2796">MGSLINRSASAPFTSFCFHVIFHLL</sequence>
<reference evidence="1" key="2">
    <citation type="journal article" date="2015" name="Fish Shellfish Immunol.">
        <title>Early steps in the European eel (Anguilla anguilla)-Vibrio vulnificus interaction in the gills: Role of the RtxA13 toxin.</title>
        <authorList>
            <person name="Callol A."/>
            <person name="Pajuelo D."/>
            <person name="Ebbesson L."/>
            <person name="Teles M."/>
            <person name="MacKenzie S."/>
            <person name="Amaro C."/>
        </authorList>
    </citation>
    <scope>NUCLEOTIDE SEQUENCE</scope>
</reference>
<reference evidence="1" key="1">
    <citation type="submission" date="2014-11" db="EMBL/GenBank/DDBJ databases">
        <authorList>
            <person name="Amaro Gonzalez C."/>
        </authorList>
    </citation>
    <scope>NUCLEOTIDE SEQUENCE</scope>
</reference>
<organism evidence="1">
    <name type="scientific">Anguilla anguilla</name>
    <name type="common">European freshwater eel</name>
    <name type="synonym">Muraena anguilla</name>
    <dbReference type="NCBI Taxonomy" id="7936"/>
    <lineage>
        <taxon>Eukaryota</taxon>
        <taxon>Metazoa</taxon>
        <taxon>Chordata</taxon>
        <taxon>Craniata</taxon>
        <taxon>Vertebrata</taxon>
        <taxon>Euteleostomi</taxon>
        <taxon>Actinopterygii</taxon>
        <taxon>Neopterygii</taxon>
        <taxon>Teleostei</taxon>
        <taxon>Anguilliformes</taxon>
        <taxon>Anguillidae</taxon>
        <taxon>Anguilla</taxon>
    </lineage>
</organism>
<dbReference type="AlphaFoldDB" id="A0A0E9PS64"/>
<protein>
    <submittedName>
        <fullName evidence="1">Uncharacterized protein</fullName>
    </submittedName>
</protein>
<dbReference type="EMBL" id="GBXM01101253">
    <property type="protein sequence ID" value="JAH07324.1"/>
    <property type="molecule type" value="Transcribed_RNA"/>
</dbReference>